<keyword evidence="1" id="KW-1133">Transmembrane helix</keyword>
<organism evidence="2 3">
    <name type="scientific">Durusdinium trenchii</name>
    <dbReference type="NCBI Taxonomy" id="1381693"/>
    <lineage>
        <taxon>Eukaryota</taxon>
        <taxon>Sar</taxon>
        <taxon>Alveolata</taxon>
        <taxon>Dinophyceae</taxon>
        <taxon>Suessiales</taxon>
        <taxon>Symbiodiniaceae</taxon>
        <taxon>Durusdinium</taxon>
    </lineage>
</organism>
<dbReference type="EMBL" id="CAXAMM010003247">
    <property type="protein sequence ID" value="CAK8999108.1"/>
    <property type="molecule type" value="Genomic_DNA"/>
</dbReference>
<evidence type="ECO:0000313" key="2">
    <source>
        <dbReference type="EMBL" id="CAK8999108.1"/>
    </source>
</evidence>
<reference evidence="2 3" key="1">
    <citation type="submission" date="2024-02" db="EMBL/GenBank/DDBJ databases">
        <authorList>
            <person name="Chen Y."/>
            <person name="Shah S."/>
            <person name="Dougan E. K."/>
            <person name="Thang M."/>
            <person name="Chan C."/>
        </authorList>
    </citation>
    <scope>NUCLEOTIDE SEQUENCE [LARGE SCALE GENOMIC DNA]</scope>
</reference>
<gene>
    <name evidence="2" type="ORF">SCF082_LOCUS5925</name>
</gene>
<comment type="caution">
    <text evidence="2">The sequence shown here is derived from an EMBL/GenBank/DDBJ whole genome shotgun (WGS) entry which is preliminary data.</text>
</comment>
<evidence type="ECO:0000313" key="3">
    <source>
        <dbReference type="Proteomes" id="UP001642464"/>
    </source>
</evidence>
<dbReference type="Proteomes" id="UP001642464">
    <property type="component" value="Unassembled WGS sequence"/>
</dbReference>
<name>A0ABP0ICI6_9DINO</name>
<protein>
    <submittedName>
        <fullName evidence="2">Uncharacterized protein</fullName>
    </submittedName>
</protein>
<sequence>MLTAGIWLLDVLRRFVPAVIYLLGSFFCWWYLSWTVLLCLRLLMKKRLPGGMPSFVVGFRFVICCCGVLPFFFGRTVELFWPPQWLHGLPKRERSVLESDLMSEGLSRGMASTLLPVTVSLLFVSIKPLRVLVTLSGAGPMLSAEGFLYFAKAHKDLIGSFPDLKKLLKEAEEDPEMEESEWRKKVKEIWGISFPINHIVWLHNKLRSSGPEENRGTSRDRE</sequence>
<accession>A0ABP0ICI6</accession>
<keyword evidence="3" id="KW-1185">Reference proteome</keyword>
<keyword evidence="1" id="KW-0472">Membrane</keyword>
<proteinExistence type="predicted"/>
<feature type="transmembrane region" description="Helical" evidence="1">
    <location>
        <begin position="55"/>
        <end position="73"/>
    </location>
</feature>
<keyword evidence="1" id="KW-0812">Transmembrane</keyword>
<evidence type="ECO:0000256" key="1">
    <source>
        <dbReference type="SAM" id="Phobius"/>
    </source>
</evidence>
<feature type="transmembrane region" description="Helical" evidence="1">
    <location>
        <begin position="20"/>
        <end position="43"/>
    </location>
</feature>